<organism evidence="1 2">
    <name type="scientific">Pleurodeles waltl</name>
    <name type="common">Iberian ribbed newt</name>
    <dbReference type="NCBI Taxonomy" id="8319"/>
    <lineage>
        <taxon>Eukaryota</taxon>
        <taxon>Metazoa</taxon>
        <taxon>Chordata</taxon>
        <taxon>Craniata</taxon>
        <taxon>Vertebrata</taxon>
        <taxon>Euteleostomi</taxon>
        <taxon>Amphibia</taxon>
        <taxon>Batrachia</taxon>
        <taxon>Caudata</taxon>
        <taxon>Salamandroidea</taxon>
        <taxon>Salamandridae</taxon>
        <taxon>Pleurodelinae</taxon>
        <taxon>Pleurodeles</taxon>
    </lineage>
</organism>
<evidence type="ECO:0000313" key="1">
    <source>
        <dbReference type="EMBL" id="KAJ1166399.1"/>
    </source>
</evidence>
<gene>
    <name evidence="1" type="ORF">NDU88_006803</name>
</gene>
<evidence type="ECO:0000313" key="2">
    <source>
        <dbReference type="Proteomes" id="UP001066276"/>
    </source>
</evidence>
<comment type="caution">
    <text evidence="1">The sequence shown here is derived from an EMBL/GenBank/DDBJ whole genome shotgun (WGS) entry which is preliminary data.</text>
</comment>
<keyword evidence="2" id="KW-1185">Reference proteome</keyword>
<dbReference type="AlphaFoldDB" id="A0AAV7SQK1"/>
<accession>A0AAV7SQK1</accession>
<sequence length="198" mass="21787">MDRMARPVQIVTPKLQLIMPGHITSNLSLTRGHYFAPLGVSEVTCTDLTGIERGSRGHCWPCCGICEVGPPPEYIESVIDLRPVRRCWAGSHGLLEQLQDSSMPCKTSPAIVRRAARHPVALQHVRPEDFRSLRRGGHGSRGSPGYPAGLLGHGTTLRCRPAVRYVWAVALPQDCHLCLCYGEQLAEVRWGALSYDLA</sequence>
<reference evidence="1" key="1">
    <citation type="journal article" date="2022" name="bioRxiv">
        <title>Sequencing and chromosome-scale assembly of the giantPleurodeles waltlgenome.</title>
        <authorList>
            <person name="Brown T."/>
            <person name="Elewa A."/>
            <person name="Iarovenko S."/>
            <person name="Subramanian E."/>
            <person name="Araus A.J."/>
            <person name="Petzold A."/>
            <person name="Susuki M."/>
            <person name="Suzuki K.-i.T."/>
            <person name="Hayashi T."/>
            <person name="Toyoda A."/>
            <person name="Oliveira C."/>
            <person name="Osipova E."/>
            <person name="Leigh N.D."/>
            <person name="Simon A."/>
            <person name="Yun M.H."/>
        </authorList>
    </citation>
    <scope>NUCLEOTIDE SEQUENCE</scope>
    <source>
        <strain evidence="1">20211129_DDA</strain>
        <tissue evidence="1">Liver</tissue>
    </source>
</reference>
<protein>
    <submittedName>
        <fullName evidence="1">Uncharacterized protein</fullName>
    </submittedName>
</protein>
<proteinExistence type="predicted"/>
<dbReference type="EMBL" id="JANPWB010000008">
    <property type="protein sequence ID" value="KAJ1166399.1"/>
    <property type="molecule type" value="Genomic_DNA"/>
</dbReference>
<name>A0AAV7SQK1_PLEWA</name>
<dbReference type="Proteomes" id="UP001066276">
    <property type="component" value="Chromosome 4_2"/>
</dbReference>